<feature type="domain" description="GST N-terminal" evidence="2">
    <location>
        <begin position="220"/>
        <end position="302"/>
    </location>
</feature>
<dbReference type="RefSeq" id="XP_005783068.1">
    <property type="nucleotide sequence ID" value="XM_005783011.1"/>
</dbReference>
<reference evidence="4" key="1">
    <citation type="journal article" date="2013" name="Nature">
        <title>Pan genome of the phytoplankton Emiliania underpins its global distribution.</title>
        <authorList>
            <person name="Read B.A."/>
            <person name="Kegel J."/>
            <person name="Klute M.J."/>
            <person name="Kuo A."/>
            <person name="Lefebvre S.C."/>
            <person name="Maumus F."/>
            <person name="Mayer C."/>
            <person name="Miller J."/>
            <person name="Monier A."/>
            <person name="Salamov A."/>
            <person name="Young J."/>
            <person name="Aguilar M."/>
            <person name="Claverie J.M."/>
            <person name="Frickenhaus S."/>
            <person name="Gonzalez K."/>
            <person name="Herman E.K."/>
            <person name="Lin Y.C."/>
            <person name="Napier J."/>
            <person name="Ogata H."/>
            <person name="Sarno A.F."/>
            <person name="Shmutz J."/>
            <person name="Schroeder D."/>
            <person name="de Vargas C."/>
            <person name="Verret F."/>
            <person name="von Dassow P."/>
            <person name="Valentin K."/>
            <person name="Van de Peer Y."/>
            <person name="Wheeler G."/>
            <person name="Dacks J.B."/>
            <person name="Delwiche C.F."/>
            <person name="Dyhrman S.T."/>
            <person name="Glockner G."/>
            <person name="John U."/>
            <person name="Richards T."/>
            <person name="Worden A.Z."/>
            <person name="Zhang X."/>
            <person name="Grigoriev I.V."/>
            <person name="Allen A.E."/>
            <person name="Bidle K."/>
            <person name="Borodovsky M."/>
            <person name="Bowler C."/>
            <person name="Brownlee C."/>
            <person name="Cock J.M."/>
            <person name="Elias M."/>
            <person name="Gladyshev V.N."/>
            <person name="Groth M."/>
            <person name="Guda C."/>
            <person name="Hadaegh A."/>
            <person name="Iglesias-Rodriguez M.D."/>
            <person name="Jenkins J."/>
            <person name="Jones B.M."/>
            <person name="Lawson T."/>
            <person name="Leese F."/>
            <person name="Lindquist E."/>
            <person name="Lobanov A."/>
            <person name="Lomsadze A."/>
            <person name="Malik S.B."/>
            <person name="Marsh M.E."/>
            <person name="Mackinder L."/>
            <person name="Mock T."/>
            <person name="Mueller-Roeber B."/>
            <person name="Pagarete A."/>
            <person name="Parker M."/>
            <person name="Probert I."/>
            <person name="Quesneville H."/>
            <person name="Raines C."/>
            <person name="Rensing S.A."/>
            <person name="Riano-Pachon D.M."/>
            <person name="Richier S."/>
            <person name="Rokitta S."/>
            <person name="Shiraiwa Y."/>
            <person name="Soanes D.M."/>
            <person name="van der Giezen M."/>
            <person name="Wahlund T.M."/>
            <person name="Williams B."/>
            <person name="Wilson W."/>
            <person name="Wolfe G."/>
            <person name="Wurch L.L."/>
        </authorList>
    </citation>
    <scope>NUCLEOTIDE SEQUENCE</scope>
</reference>
<dbReference type="GO" id="GO:0009507">
    <property type="term" value="C:chloroplast"/>
    <property type="evidence" value="ECO:0007669"/>
    <property type="project" value="TreeGrafter"/>
</dbReference>
<dbReference type="KEGG" id="ehx:EMIHUDRAFT_232633"/>
<dbReference type="GeneID" id="17274709"/>
<evidence type="ECO:0000259" key="2">
    <source>
        <dbReference type="PROSITE" id="PS50404"/>
    </source>
</evidence>
<proteinExistence type="predicted"/>
<dbReference type="InterPro" id="IPR004045">
    <property type="entry name" value="Glutathione_S-Trfase_N"/>
</dbReference>
<dbReference type="GeneID" id="17275912"/>
<dbReference type="RefSeq" id="XP_005781592.1">
    <property type="nucleotide sequence ID" value="XM_005781535.1"/>
</dbReference>
<dbReference type="eggNOG" id="ENOG502QUYC">
    <property type="taxonomic scope" value="Eukaryota"/>
</dbReference>
<sequence length="303" mass="32561">MPVLLLLLPIALRPTAPGNRAGFVQMVQPTTRPGDGGAARPPAVAAPAGFVAPKPKPLSMTRPKEQLPSLITGGLALAVRLATGVFTLGWTPRLLTGDDAAAVGVESGTYGFRVGPVAFRDTSPLLAEAVRPEEPLERTGRMTVPFLVDPNTGTEMFESDDIVEYMLSTYGPPRAAYDPKALWPLRGGFQVATATLATLLRGLAGSQRQPNARPDNEAMQPLQLWGYEPSPFVRPVREKLCALCLPHTLVPTARGSANRDALVRKTGVQFQVPYLVDPNTGVELFESPEIVEYLEAVYTVPSR</sequence>
<dbReference type="HOGENOM" id="CLU_040972_2_0_1"/>
<dbReference type="AlphaFoldDB" id="A0A0D3K4F4"/>
<dbReference type="Proteomes" id="UP000013827">
    <property type="component" value="Unassembled WGS sequence"/>
</dbReference>
<reference evidence="3" key="2">
    <citation type="submission" date="2024-10" db="UniProtKB">
        <authorList>
            <consortium name="EnsemblProtists"/>
        </authorList>
    </citation>
    <scope>IDENTIFICATION</scope>
</reference>
<feature type="chain" id="PRO_5044053615" description="GST N-terminal domain-containing protein" evidence="1">
    <location>
        <begin position="18"/>
        <end position="303"/>
    </location>
</feature>
<dbReference type="KEGG" id="ehx:EMIHUDRAFT_234110"/>
<accession>A0A0D3K4F4</accession>
<feature type="signal peptide" evidence="1">
    <location>
        <begin position="1"/>
        <end position="17"/>
    </location>
</feature>
<evidence type="ECO:0000313" key="3">
    <source>
        <dbReference type="EnsemblProtists" id="EOD30639"/>
    </source>
</evidence>
<protein>
    <recommendedName>
        <fullName evidence="2">GST N-terminal domain-containing protein</fullName>
    </recommendedName>
</protein>
<dbReference type="InterPro" id="IPR036249">
    <property type="entry name" value="Thioredoxin-like_sf"/>
</dbReference>
<dbReference type="STRING" id="2903.R1FBJ3"/>
<dbReference type="SUPFAM" id="SSF52833">
    <property type="entry name" value="Thioredoxin-like"/>
    <property type="match status" value="2"/>
</dbReference>
<evidence type="ECO:0000256" key="1">
    <source>
        <dbReference type="SAM" id="SignalP"/>
    </source>
</evidence>
<dbReference type="Pfam" id="PF13417">
    <property type="entry name" value="GST_N_3"/>
    <property type="match status" value="2"/>
</dbReference>
<dbReference type="PaxDb" id="2903-EOD29163"/>
<dbReference type="EnsemblProtists" id="EOD30639">
    <property type="protein sequence ID" value="EOD30639"/>
    <property type="gene ID" value="EMIHUDRAFT_232633"/>
</dbReference>
<dbReference type="Gene3D" id="3.40.30.10">
    <property type="entry name" value="Glutaredoxin"/>
    <property type="match status" value="2"/>
</dbReference>
<name>A0A0D3K4F4_EMIH1</name>
<keyword evidence="1" id="KW-0732">Signal</keyword>
<dbReference type="EnsemblProtists" id="EOD29163">
    <property type="protein sequence ID" value="EOD29163"/>
    <property type="gene ID" value="EMIHUDRAFT_234110"/>
</dbReference>
<dbReference type="PANTHER" id="PTHR45288:SF1">
    <property type="entry name" value="THIOREDOXIN FAMILY PROTEIN"/>
    <property type="match status" value="1"/>
</dbReference>
<dbReference type="OMA" id="PSPFCKI"/>
<keyword evidence="4" id="KW-1185">Reference proteome</keyword>
<dbReference type="PROSITE" id="PS50404">
    <property type="entry name" value="GST_NTER"/>
    <property type="match status" value="1"/>
</dbReference>
<dbReference type="PANTHER" id="PTHR45288">
    <property type="entry name" value="THIOREDOXIN FAMILY PROTEIN"/>
    <property type="match status" value="1"/>
</dbReference>
<organism evidence="3 4">
    <name type="scientific">Emiliania huxleyi (strain CCMP1516)</name>
    <dbReference type="NCBI Taxonomy" id="280463"/>
    <lineage>
        <taxon>Eukaryota</taxon>
        <taxon>Haptista</taxon>
        <taxon>Haptophyta</taxon>
        <taxon>Prymnesiophyceae</taxon>
        <taxon>Isochrysidales</taxon>
        <taxon>Noelaerhabdaceae</taxon>
        <taxon>Emiliania</taxon>
    </lineage>
</organism>
<evidence type="ECO:0000313" key="4">
    <source>
        <dbReference type="Proteomes" id="UP000013827"/>
    </source>
</evidence>